<dbReference type="STRING" id="943830.A4A58_24830"/>
<dbReference type="Proteomes" id="UP000076574">
    <property type="component" value="Unassembled WGS sequence"/>
</dbReference>
<gene>
    <name evidence="1" type="ORF">A4A58_24830</name>
</gene>
<dbReference type="OrthoDB" id="8231202at2"/>
<reference evidence="1 2" key="1">
    <citation type="submission" date="2016-03" db="EMBL/GenBank/DDBJ databases">
        <title>Microsymbionts genomes from the relict species Vavilovia formosa (Stev.) Fed.</title>
        <authorList>
            <person name="Kopat V."/>
            <person name="Chirak E."/>
            <person name="Kimeklis A."/>
            <person name="Andronov E."/>
        </authorList>
    </citation>
    <scope>NUCLEOTIDE SEQUENCE [LARGE SCALE GENOMIC DNA]</scope>
    <source>
        <strain evidence="1 2">Vaf07</strain>
    </source>
</reference>
<protein>
    <submittedName>
        <fullName evidence="1">Uncharacterized protein</fullName>
    </submittedName>
</protein>
<accession>A0A164A0W7</accession>
<comment type="caution">
    <text evidence="1">The sequence shown here is derived from an EMBL/GenBank/DDBJ whole genome shotgun (WGS) entry which is preliminary data.</text>
</comment>
<organism evidence="1 2">
    <name type="scientific">Tardiphaga robiniae</name>
    <dbReference type="NCBI Taxonomy" id="943830"/>
    <lineage>
        <taxon>Bacteria</taxon>
        <taxon>Pseudomonadati</taxon>
        <taxon>Pseudomonadota</taxon>
        <taxon>Alphaproteobacteria</taxon>
        <taxon>Hyphomicrobiales</taxon>
        <taxon>Nitrobacteraceae</taxon>
        <taxon>Tardiphaga</taxon>
    </lineage>
</organism>
<dbReference type="AlphaFoldDB" id="A0A164A0W7"/>
<proteinExistence type="predicted"/>
<sequence length="124" mass="13990">MPLYGNSEPSLHQESGTVLQFPLRGEALLVRLAELLRRRVAELVPQFDRLLLTLSRHPLLRLSIDESAYIEFDTQSTEFDLVIEAPSGTRMIIQTTDFDAVVKFVLQYVVEKLSDETVLEAAAS</sequence>
<keyword evidence="2" id="KW-1185">Reference proteome</keyword>
<evidence type="ECO:0000313" key="1">
    <source>
        <dbReference type="EMBL" id="KZD24097.1"/>
    </source>
</evidence>
<name>A0A164A0W7_9BRAD</name>
<dbReference type="EMBL" id="LVYV01000006">
    <property type="protein sequence ID" value="KZD24097.1"/>
    <property type="molecule type" value="Genomic_DNA"/>
</dbReference>
<evidence type="ECO:0000313" key="2">
    <source>
        <dbReference type="Proteomes" id="UP000076574"/>
    </source>
</evidence>